<comment type="caution">
    <text evidence="1">The sequence shown here is derived from an EMBL/GenBank/DDBJ whole genome shotgun (WGS) entry which is preliminary data.</text>
</comment>
<organism evidence="1 2">
    <name type="scientific">Marivirga lumbricoides</name>
    <dbReference type="NCBI Taxonomy" id="1046115"/>
    <lineage>
        <taxon>Bacteria</taxon>
        <taxon>Pseudomonadati</taxon>
        <taxon>Bacteroidota</taxon>
        <taxon>Cytophagia</taxon>
        <taxon>Cytophagales</taxon>
        <taxon>Marivirgaceae</taxon>
        <taxon>Marivirga</taxon>
    </lineage>
</organism>
<sequence length="107" mass="12080">MVKNKLLYWELTIITLSSQLKKLTSKRLLQKLSIVSKWISLADNSEAVFSNNVAAIFFLQRGFVKTISSLVDSLVMLRPSIAINFATNKMIRVIDMMLLAGIFTNVN</sequence>
<gene>
    <name evidence="1" type="ORF">GCM10011506_13340</name>
</gene>
<evidence type="ECO:0000313" key="2">
    <source>
        <dbReference type="Proteomes" id="UP000636010"/>
    </source>
</evidence>
<protein>
    <submittedName>
        <fullName evidence="1">Uncharacterized protein</fullName>
    </submittedName>
</protein>
<accession>A0ABQ1LUH9</accession>
<dbReference type="EMBL" id="BMEC01000003">
    <property type="protein sequence ID" value="GGC29276.1"/>
    <property type="molecule type" value="Genomic_DNA"/>
</dbReference>
<keyword evidence="2" id="KW-1185">Reference proteome</keyword>
<name>A0ABQ1LUH9_9BACT</name>
<proteinExistence type="predicted"/>
<dbReference type="Proteomes" id="UP000636010">
    <property type="component" value="Unassembled WGS sequence"/>
</dbReference>
<evidence type="ECO:0000313" key="1">
    <source>
        <dbReference type="EMBL" id="GGC29276.1"/>
    </source>
</evidence>
<reference evidence="2" key="1">
    <citation type="journal article" date="2019" name="Int. J. Syst. Evol. Microbiol.">
        <title>The Global Catalogue of Microorganisms (GCM) 10K type strain sequencing project: providing services to taxonomists for standard genome sequencing and annotation.</title>
        <authorList>
            <consortium name="The Broad Institute Genomics Platform"/>
            <consortium name="The Broad Institute Genome Sequencing Center for Infectious Disease"/>
            <person name="Wu L."/>
            <person name="Ma J."/>
        </authorList>
    </citation>
    <scope>NUCLEOTIDE SEQUENCE [LARGE SCALE GENOMIC DNA]</scope>
    <source>
        <strain evidence="2">CGMCC 1.10832</strain>
    </source>
</reference>